<organism evidence="1 2">
    <name type="scientific">Agrobacterium larrymoorei</name>
    <dbReference type="NCBI Taxonomy" id="160699"/>
    <lineage>
        <taxon>Bacteria</taxon>
        <taxon>Pseudomonadati</taxon>
        <taxon>Pseudomonadota</taxon>
        <taxon>Alphaproteobacteria</taxon>
        <taxon>Hyphomicrobiales</taxon>
        <taxon>Rhizobiaceae</taxon>
        <taxon>Rhizobium/Agrobacterium group</taxon>
        <taxon>Agrobacterium</taxon>
    </lineage>
</organism>
<dbReference type="RefSeq" id="WP_137394301.1">
    <property type="nucleotide sequence ID" value="NZ_CP124733.1"/>
</dbReference>
<evidence type="ECO:0000313" key="1">
    <source>
        <dbReference type="EMBL" id="WHA39734.1"/>
    </source>
</evidence>
<dbReference type="Proteomes" id="UP000298664">
    <property type="component" value="Chromosome Circular"/>
</dbReference>
<dbReference type="EMBL" id="CP124733">
    <property type="protein sequence ID" value="WHA39734.1"/>
    <property type="molecule type" value="Genomic_DNA"/>
</dbReference>
<proteinExistence type="predicted"/>
<reference evidence="1" key="1">
    <citation type="submission" date="2023-05" db="EMBL/GenBank/DDBJ databases">
        <title>Complete genome sequence of Agrobacterium larrymoorei CFBP5477.</title>
        <authorList>
            <person name="Yen H.-C."/>
            <person name="Chou L."/>
            <person name="Lin Y.-C."/>
            <person name="Lai E.-M."/>
            <person name="Kuo C.-H."/>
        </authorList>
    </citation>
    <scope>NUCLEOTIDE SEQUENCE</scope>
    <source>
        <strain evidence="1">CFBP5477</strain>
    </source>
</reference>
<sequence length="162" mass="17613">MSKLIFGNATIAAKRAGPITYLTATGSVKEDGETYDFFQLPFFIFPPQWAFLVKGPGTSDRKAGDSFSYTELIPYPADVDRISVQTETGTEIIAIEDMPFNVVPYADGEEGAVGQFSVFNRLGTAEYLIAKDDAILPGVYRKVFGPASYADCEAYVAEHAGK</sequence>
<protein>
    <submittedName>
        <fullName evidence="1">Uncharacterized protein</fullName>
    </submittedName>
</protein>
<dbReference type="AlphaFoldDB" id="A0AAF0KI03"/>
<evidence type="ECO:0000313" key="2">
    <source>
        <dbReference type="Proteomes" id="UP000298664"/>
    </source>
</evidence>
<name>A0AAF0KI03_9HYPH</name>
<accession>A0AAF0KI03</accession>
<gene>
    <name evidence="1" type="ORF">CFBP5477_007665</name>
</gene>